<protein>
    <submittedName>
        <fullName evidence="1">Uncharacterized protein</fullName>
    </submittedName>
</protein>
<dbReference type="AlphaFoldDB" id="D7FH39"/>
<name>D7FH39_ECTSI</name>
<accession>D7FH39</accession>
<gene>
    <name evidence="1" type="ORF">Esi_0105_0008</name>
</gene>
<sequence length="50" mass="5372">MREWESQIAARSILLPTVCLRSAGSLAKRTHGARPAAFGVIVGQFSCLNT</sequence>
<evidence type="ECO:0000313" key="1">
    <source>
        <dbReference type="EMBL" id="CBJ28414.1"/>
    </source>
</evidence>
<proteinExistence type="predicted"/>
<keyword evidence="2" id="KW-1185">Reference proteome</keyword>
<dbReference type="InParanoid" id="D7FH39"/>
<dbReference type="Proteomes" id="UP000002630">
    <property type="component" value="Linkage Group LG30"/>
</dbReference>
<reference evidence="1 2" key="1">
    <citation type="journal article" date="2010" name="Nature">
        <title>The Ectocarpus genome and the independent evolution of multicellularity in brown algae.</title>
        <authorList>
            <person name="Cock J.M."/>
            <person name="Sterck L."/>
            <person name="Rouze P."/>
            <person name="Scornet D."/>
            <person name="Allen A.E."/>
            <person name="Amoutzias G."/>
            <person name="Anthouard V."/>
            <person name="Artiguenave F."/>
            <person name="Aury J.M."/>
            <person name="Badger J.H."/>
            <person name="Beszteri B."/>
            <person name="Billiau K."/>
            <person name="Bonnet E."/>
            <person name="Bothwell J.H."/>
            <person name="Bowler C."/>
            <person name="Boyen C."/>
            <person name="Brownlee C."/>
            <person name="Carrano C.J."/>
            <person name="Charrier B."/>
            <person name="Cho G.Y."/>
            <person name="Coelho S.M."/>
            <person name="Collen J."/>
            <person name="Corre E."/>
            <person name="Da Silva C."/>
            <person name="Delage L."/>
            <person name="Delaroque N."/>
            <person name="Dittami S.M."/>
            <person name="Doulbeau S."/>
            <person name="Elias M."/>
            <person name="Farnham G."/>
            <person name="Gachon C.M."/>
            <person name="Gschloessl B."/>
            <person name="Heesch S."/>
            <person name="Jabbari K."/>
            <person name="Jubin C."/>
            <person name="Kawai H."/>
            <person name="Kimura K."/>
            <person name="Kloareg B."/>
            <person name="Kupper F.C."/>
            <person name="Lang D."/>
            <person name="Le Bail A."/>
            <person name="Leblanc C."/>
            <person name="Lerouge P."/>
            <person name="Lohr M."/>
            <person name="Lopez P.J."/>
            <person name="Martens C."/>
            <person name="Maumus F."/>
            <person name="Michel G."/>
            <person name="Miranda-Saavedra D."/>
            <person name="Morales J."/>
            <person name="Moreau H."/>
            <person name="Motomura T."/>
            <person name="Nagasato C."/>
            <person name="Napoli C.A."/>
            <person name="Nelson D.R."/>
            <person name="Nyvall-Collen P."/>
            <person name="Peters A.F."/>
            <person name="Pommier C."/>
            <person name="Potin P."/>
            <person name="Poulain J."/>
            <person name="Quesneville H."/>
            <person name="Read B."/>
            <person name="Rensing S.A."/>
            <person name="Ritter A."/>
            <person name="Rousvoal S."/>
            <person name="Samanta M."/>
            <person name="Samson G."/>
            <person name="Schroeder D.C."/>
            <person name="Segurens B."/>
            <person name="Strittmatter M."/>
            <person name="Tonon T."/>
            <person name="Tregear J.W."/>
            <person name="Valentin K."/>
            <person name="von Dassow P."/>
            <person name="Yamagishi T."/>
            <person name="Van de Peer Y."/>
            <person name="Wincker P."/>
        </authorList>
    </citation>
    <scope>NUCLEOTIDE SEQUENCE [LARGE SCALE GENOMIC DNA]</scope>
    <source>
        <strain evidence="2">Ec32 / CCAP1310/4</strain>
    </source>
</reference>
<organism evidence="1 2">
    <name type="scientific">Ectocarpus siliculosus</name>
    <name type="common">Brown alga</name>
    <name type="synonym">Conferva siliculosa</name>
    <dbReference type="NCBI Taxonomy" id="2880"/>
    <lineage>
        <taxon>Eukaryota</taxon>
        <taxon>Sar</taxon>
        <taxon>Stramenopiles</taxon>
        <taxon>Ochrophyta</taxon>
        <taxon>PX clade</taxon>
        <taxon>Phaeophyceae</taxon>
        <taxon>Ectocarpales</taxon>
        <taxon>Ectocarpaceae</taxon>
        <taxon>Ectocarpus</taxon>
    </lineage>
</organism>
<dbReference type="EMBL" id="FN649755">
    <property type="protein sequence ID" value="CBJ28414.1"/>
    <property type="molecule type" value="Genomic_DNA"/>
</dbReference>
<evidence type="ECO:0000313" key="2">
    <source>
        <dbReference type="Proteomes" id="UP000002630"/>
    </source>
</evidence>
<dbReference type="EMBL" id="FN647737">
    <property type="protein sequence ID" value="CBJ28414.1"/>
    <property type="molecule type" value="Genomic_DNA"/>
</dbReference>